<dbReference type="SUPFAM" id="SSF56601">
    <property type="entry name" value="beta-lactamase/transpeptidase-like"/>
    <property type="match status" value="1"/>
</dbReference>
<evidence type="ECO:0000313" key="4">
    <source>
        <dbReference type="Proteomes" id="UP000297647"/>
    </source>
</evidence>
<dbReference type="Pfam" id="PF00144">
    <property type="entry name" value="Beta-lactamase"/>
    <property type="match status" value="1"/>
</dbReference>
<comment type="caution">
    <text evidence="3">The sequence shown here is derived from an EMBL/GenBank/DDBJ whole genome shotgun (WGS) entry which is preliminary data.</text>
</comment>
<evidence type="ECO:0000259" key="2">
    <source>
        <dbReference type="Pfam" id="PF11954"/>
    </source>
</evidence>
<protein>
    <submittedName>
        <fullName evidence="3">Serine hydrolase</fullName>
    </submittedName>
</protein>
<keyword evidence="3" id="KW-0378">Hydrolase</keyword>
<dbReference type="PANTHER" id="PTHR46825:SF15">
    <property type="entry name" value="BETA-LACTAMASE-RELATED DOMAIN-CONTAINING PROTEIN"/>
    <property type="match status" value="1"/>
</dbReference>
<keyword evidence="4" id="KW-1185">Reference proteome</keyword>
<dbReference type="EMBL" id="SPSB01000004">
    <property type="protein sequence ID" value="TFV93555.1"/>
    <property type="molecule type" value="Genomic_DNA"/>
</dbReference>
<dbReference type="Pfam" id="PF11954">
    <property type="entry name" value="DUF3471"/>
    <property type="match status" value="1"/>
</dbReference>
<dbReference type="AlphaFoldDB" id="A0A4Y9QRM6"/>
<accession>A0A4Y9QRM6</accession>
<feature type="domain" description="Beta-lactamase-related" evidence="1">
    <location>
        <begin position="45"/>
        <end position="375"/>
    </location>
</feature>
<dbReference type="InterPro" id="IPR001466">
    <property type="entry name" value="Beta-lactam-related"/>
</dbReference>
<gene>
    <name evidence="3" type="ORF">E4S40_15015</name>
</gene>
<dbReference type="Proteomes" id="UP000297647">
    <property type="component" value="Unassembled WGS sequence"/>
</dbReference>
<organism evidence="3 4">
    <name type="scientific">Algoriphagus kandeliae</name>
    <dbReference type="NCBI Taxonomy" id="2562278"/>
    <lineage>
        <taxon>Bacteria</taxon>
        <taxon>Pseudomonadati</taxon>
        <taxon>Bacteroidota</taxon>
        <taxon>Cytophagia</taxon>
        <taxon>Cytophagales</taxon>
        <taxon>Cyclobacteriaceae</taxon>
        <taxon>Algoriphagus</taxon>
    </lineage>
</organism>
<evidence type="ECO:0000259" key="1">
    <source>
        <dbReference type="Pfam" id="PF00144"/>
    </source>
</evidence>
<name>A0A4Y9QRM6_9BACT</name>
<dbReference type="InterPro" id="IPR050491">
    <property type="entry name" value="AmpC-like"/>
</dbReference>
<dbReference type="Gene3D" id="3.40.710.10">
    <property type="entry name" value="DD-peptidase/beta-lactamase superfamily"/>
    <property type="match status" value="1"/>
</dbReference>
<evidence type="ECO:0000313" key="3">
    <source>
        <dbReference type="EMBL" id="TFV93555.1"/>
    </source>
</evidence>
<feature type="domain" description="Peptidase S12 Pab87-related C-terminal" evidence="2">
    <location>
        <begin position="423"/>
        <end position="517"/>
    </location>
</feature>
<reference evidence="3 4" key="1">
    <citation type="submission" date="2019-03" db="EMBL/GenBank/DDBJ databases">
        <title>Algoriphagus sp. nov, a new strain isolated from root system soil of mangrove plant Kandelia.</title>
        <authorList>
            <person name="Yin Q."/>
            <person name="Wang K."/>
            <person name="Song Z."/>
        </authorList>
    </citation>
    <scope>NUCLEOTIDE SEQUENCE [LARGE SCALE GENOMIC DNA]</scope>
    <source>
        <strain evidence="3 4">XY-J91</strain>
    </source>
</reference>
<dbReference type="PANTHER" id="PTHR46825">
    <property type="entry name" value="D-ALANYL-D-ALANINE-CARBOXYPEPTIDASE/ENDOPEPTIDASE AMPH"/>
    <property type="match status" value="1"/>
</dbReference>
<sequence>MLSLNSLKKILMKRFLLPLTLILIFSSSALSQKKGDVFQTLDTELEKARVALNTPGFAVAIVQKDKIVYAKGFGYKDVENQVPVTENTLFAIGSSSKAFTSAVLGVLRKEEKIDFDERPGKYIPELRFAKPWMNEQIIVKDLMAHRTGLPRHDFSWFMFPSESKTELIKRIEFQEPFTGLRQQWYYNNWMFFLQGEIGARLTGKSWEQNVQELFFDKLGMTRSNFRIPDMEKDADKSFGYSVDLEGKTKKMDYYNIAAMGPAGAINSSVSEMSNWLITWINGGKFKGEQIIPEDYVKEAMSAHMVVSAGTPSKEHPDVQFSNYGYGWFLASYRGHYRVEHGGNIDGFSASASFFPTDSLGIMILTNQNGSPLPGVARNIISDYMLELDPADWLGETVKRLEEAKEAQAKAKAAADSTAKVSLTKPSHILMDYSGTYEHPGYGKMEIDLKNDTLFVQTGLLGGFLEHKDYDTFNMYLIYQGEPNRDNPFIFQFVSNMTGDISGLKAALEPALDPIEFKRTPKENELSMDDLKKYEGAYMLMGVQEVKIYIKEEKLYAFVPGQPEYELVNIGEHEFNLKVLEGFKVKFEEKDGEIIAVSFIQPNGTFRGERKQ</sequence>
<dbReference type="InterPro" id="IPR012338">
    <property type="entry name" value="Beta-lactam/transpept-like"/>
</dbReference>
<dbReference type="Gene3D" id="2.40.128.600">
    <property type="match status" value="1"/>
</dbReference>
<proteinExistence type="predicted"/>
<dbReference type="InterPro" id="IPR021860">
    <property type="entry name" value="Peptidase_S12_Pab87-rel_C"/>
</dbReference>
<dbReference type="GO" id="GO:0016787">
    <property type="term" value="F:hydrolase activity"/>
    <property type="evidence" value="ECO:0007669"/>
    <property type="project" value="UniProtKB-KW"/>
</dbReference>